<gene>
    <name evidence="8" type="ORF">CROQUDRAFT_653921</name>
</gene>
<dbReference type="GO" id="GO:0017056">
    <property type="term" value="F:structural constituent of nuclear pore"/>
    <property type="evidence" value="ECO:0007669"/>
    <property type="project" value="TreeGrafter"/>
</dbReference>
<keyword evidence="2 4" id="KW-0175">Coiled coil</keyword>
<evidence type="ECO:0000313" key="9">
    <source>
        <dbReference type="Proteomes" id="UP000886653"/>
    </source>
</evidence>
<evidence type="ECO:0000256" key="3">
    <source>
        <dbReference type="ARBA" id="ARBA00023242"/>
    </source>
</evidence>
<evidence type="ECO:0000256" key="5">
    <source>
        <dbReference type="SAM" id="MobiDB-lite"/>
    </source>
</evidence>
<dbReference type="PANTHER" id="PTHR18898:SF2">
    <property type="entry name" value="NUCLEOPROTEIN TPR"/>
    <property type="match status" value="1"/>
</dbReference>
<feature type="coiled-coil region" evidence="4">
    <location>
        <begin position="948"/>
        <end position="982"/>
    </location>
</feature>
<feature type="domain" description="Nucleoprotein TPR/MLP1-2" evidence="6">
    <location>
        <begin position="1053"/>
        <end position="1180"/>
    </location>
</feature>
<feature type="region of interest" description="Disordered" evidence="5">
    <location>
        <begin position="1863"/>
        <end position="1906"/>
    </location>
</feature>
<feature type="region of interest" description="Disordered" evidence="5">
    <location>
        <begin position="1960"/>
        <end position="2036"/>
    </location>
</feature>
<organism evidence="8 9">
    <name type="scientific">Cronartium quercuum f. sp. fusiforme G11</name>
    <dbReference type="NCBI Taxonomy" id="708437"/>
    <lineage>
        <taxon>Eukaryota</taxon>
        <taxon>Fungi</taxon>
        <taxon>Dikarya</taxon>
        <taxon>Basidiomycota</taxon>
        <taxon>Pucciniomycotina</taxon>
        <taxon>Pucciniomycetes</taxon>
        <taxon>Pucciniales</taxon>
        <taxon>Coleosporiaceae</taxon>
        <taxon>Cronartium</taxon>
    </lineage>
</organism>
<dbReference type="Proteomes" id="UP000886653">
    <property type="component" value="Unassembled WGS sequence"/>
</dbReference>
<dbReference type="GO" id="GO:0005643">
    <property type="term" value="C:nuclear pore"/>
    <property type="evidence" value="ECO:0007669"/>
    <property type="project" value="TreeGrafter"/>
</dbReference>
<name>A0A9P6NP43_9BASI</name>
<feature type="coiled-coil region" evidence="4">
    <location>
        <begin position="831"/>
        <end position="918"/>
    </location>
</feature>
<feature type="coiled-coil region" evidence="4">
    <location>
        <begin position="30"/>
        <end position="75"/>
    </location>
</feature>
<evidence type="ECO:0000259" key="6">
    <source>
        <dbReference type="Pfam" id="PF07926"/>
    </source>
</evidence>
<dbReference type="InterPro" id="IPR057974">
    <property type="entry name" value="NUA/TPR/MLP1-2-like_dom"/>
</dbReference>
<sequence>MSEVMQDSETGPSTVYINGDGPDATSSSIIAALQAQLDEANAELRRVQIESETDLNESNSQVLQLQSKLAEQSNLRTQLDTSLKEVEHLKEVLKTRVGSDEECQRKLERLESEKNDLLEVVSDGQKELADLEAESQAKSEELKAFKVKARELESQLSTSRESERTLRLQTQALEANAHLITSDRDFYVKELEETRAASQKFRTDSHQEISRLQTDLDKLKHAHDHLTASHTALQAQHADLQRYHADTLEKNKDLAHRNIEAEASFKKEIDQQKRVVELMDQRDQDRAQREQEIESEWNRRRVELDERERALEEELNRERGRASELEKQLAETKTVLENVCASNSADFDFTDADHHSISNITLGPATPGSPLYRRQAGLALRNGLSPAAAMVSNLQKNGKSLSQLYTDKILLEEQLTKMQAENTRLSHALATILGEIEDKAPIINQQREETLRSQLECDRLTVELTRAMEEKEEVERKCESYLIDLKGLQRDHDLSNRQLYDLSLQIRTLTKELVIRDRGDKSGLMGDENDLMTELDNAPINLEEEAEDLLLSNDLVTYKDITELQLKNLKLLGVTRTLTAKLQELEGDRAMPEDEEENRSAHEAVEEARQLVLDMKANLESSQRKNEALSRERDMLRRMLTQSQQTTYPSELSSAEQVSTSVLGQNRQLDEVTSQFESYKTEMAADSKRINDDLNRTRAELSQSQVSLAKANAQIEYLNERHRNFDQTNLMQTQEIQSLSKTSIKLQEQLVQSESRLHQANENATELQSKCTVLQHQVYTLTTEKEVWKGIEARLAAENTSLIRERNSLSDILSNMQSMKAELDRSSSDSRRRLENQVTKLENRLQDLQDKLKSESESVKQVTLQRDLDNRDYQSRIDRLNTECSTARESLIAAHAKEENLQARVTDLSKQLSLKQDRLQVYEGRSVPVSSTDDGATDVNGNFALSQQQKLEIENSQLKHELVSAKDELVKAKERVMEFKAIAEATEASLVSLSATHDEYKSIQEADLAQKQTTIISLEDRARQLSEDLSTSFKLNRDLQQKIDDLTAKCQSEKVELMTRLASLEDLEARAIARESELRAEGERHRLLADENHNRYQAEVQNHAISLNELRTLKEQLEKARAKITTANTSAETAIAKLQASEASWVEQKVTLEKEIESVTKRCEDLTKQNNLLHEHLESVSAQAAQISNNAINSVAGQLPANDEGVPAPADENNAQSVEQLREIIRYVRNNHSISEQKLSLSKMESTRLQQQLQSNMKELDHIRSELNQERERSRQGYVPSADYAQLLEKINTLNVVRESNATLRDELHRLDRKNKDLENRLQQSNAAQEPLQAELREKRVIAEQYQQEISLLTEDNERWKNRNQQILEKYDRIDPAEVQALRDEITRLKSSLTEQSSQTAHYKENFKTLQGQARDVRMRLLAEKATVETENNLLREEKKKVDIEVQQYQKTVEELRKEKSTLENSLADAIAFEAQVATLQTSLDEAKAETEKQLAAVNGLSHTNGLLRQDNVRFRAENRRLTSEAEQLQATTSQQSAVTIPEELIQAEVSKRLKADQAANPPVSDPSDTTASDEERHQKQLQEARELAIAEKEKAVEEVTQRLTKEREDAITQLKLELSSSNATAPESSENELNALVAEKVAALKAELEAENENKLRERDAQHQLDLKTAVERAKNEAPDQAPTVPLEAVCYTQAQHQESVDRAVEEAKVVQAAELSEAYKIDKDAAIESAKKQGAAEAHSKSNVISVQLKKAHGQVAELKKEKADLESVNADLTRQLGTYTSTSAPATSSTDGVALVSTPASVAVETIATSPASSLAVPVSVASLPDPVPTAPIPSFTGDFTPSGHQDPLKAPQQDKVIFFGKNPPRNRGGSLRGGAGVTRGGRGGLRGAAQSGTSTGSGHSMAAKASLPAEGRMLSKPDAISGIPVKPVSSLAIKGVAKRGGLGGGGGNMLEAAMKAATSGVSTPNEPSTSDGLTGVSSFGKRAREDDVTNIQVGTESGDGNAKRPKAEADITGSSSANVPGELASRLSKRVP</sequence>
<comment type="subcellular location">
    <subcellularLocation>
        <location evidence="1">Nucleus</location>
    </subcellularLocation>
</comment>
<protein>
    <recommendedName>
        <fullName evidence="10">Nucleoprotein TPR/MLP1 domain-containing protein</fullName>
    </recommendedName>
</protein>
<accession>A0A9P6NP43</accession>
<feature type="coiled-coil region" evidence="4">
    <location>
        <begin position="1008"/>
        <end position="1056"/>
    </location>
</feature>
<reference evidence="8" key="1">
    <citation type="submission" date="2013-11" db="EMBL/GenBank/DDBJ databases">
        <title>Genome sequence of the fusiform rust pathogen reveals effectors for host alternation and coevolution with pine.</title>
        <authorList>
            <consortium name="DOE Joint Genome Institute"/>
            <person name="Smith K."/>
            <person name="Pendleton A."/>
            <person name="Kubisiak T."/>
            <person name="Anderson C."/>
            <person name="Salamov A."/>
            <person name="Aerts A."/>
            <person name="Riley R."/>
            <person name="Clum A."/>
            <person name="Lindquist E."/>
            <person name="Ence D."/>
            <person name="Campbell M."/>
            <person name="Kronenberg Z."/>
            <person name="Feau N."/>
            <person name="Dhillon B."/>
            <person name="Hamelin R."/>
            <person name="Burleigh J."/>
            <person name="Smith J."/>
            <person name="Yandell M."/>
            <person name="Nelson C."/>
            <person name="Grigoriev I."/>
            <person name="Davis J."/>
        </authorList>
    </citation>
    <scope>NUCLEOTIDE SEQUENCE</scope>
    <source>
        <strain evidence="8">G11</strain>
    </source>
</reference>
<evidence type="ECO:0000313" key="8">
    <source>
        <dbReference type="EMBL" id="KAG0149112.1"/>
    </source>
</evidence>
<keyword evidence="9" id="KW-1185">Reference proteome</keyword>
<feature type="region of interest" description="Disordered" evidence="5">
    <location>
        <begin position="1554"/>
        <end position="1582"/>
    </location>
</feature>
<feature type="coiled-coil region" evidence="4">
    <location>
        <begin position="1635"/>
        <end position="1666"/>
    </location>
</feature>
<feature type="compositionally biased region" description="Polar residues" evidence="5">
    <location>
        <begin position="1"/>
        <end position="16"/>
    </location>
</feature>
<evidence type="ECO:0000256" key="2">
    <source>
        <dbReference type="ARBA" id="ARBA00023054"/>
    </source>
</evidence>
<feature type="compositionally biased region" description="Polar residues" evidence="5">
    <location>
        <begin position="1963"/>
        <end position="1981"/>
    </location>
</feature>
<evidence type="ECO:0000259" key="7">
    <source>
        <dbReference type="Pfam" id="PF25785"/>
    </source>
</evidence>
<feature type="coiled-coil region" evidence="4">
    <location>
        <begin position="457"/>
        <end position="491"/>
    </location>
</feature>
<dbReference type="Pfam" id="PF25785">
    <property type="entry name" value="TPR"/>
    <property type="match status" value="1"/>
</dbReference>
<feature type="compositionally biased region" description="Gly residues" evidence="5">
    <location>
        <begin position="1874"/>
        <end position="1890"/>
    </location>
</feature>
<feature type="coiled-coil region" evidence="4">
    <location>
        <begin position="1100"/>
        <end position="1169"/>
    </location>
</feature>
<comment type="caution">
    <text evidence="8">The sequence shown here is derived from an EMBL/GenBank/DDBJ whole genome shotgun (WGS) entry which is preliminary data.</text>
</comment>
<feature type="compositionally biased region" description="Low complexity" evidence="5">
    <location>
        <begin position="1891"/>
        <end position="1906"/>
    </location>
</feature>
<feature type="coiled-coil region" evidence="4">
    <location>
        <begin position="1250"/>
        <end position="1532"/>
    </location>
</feature>
<feature type="coiled-coil region" evidence="4">
    <location>
        <begin position="743"/>
        <end position="777"/>
    </location>
</feature>
<dbReference type="InterPro" id="IPR012929">
    <property type="entry name" value="Nucleoprot-TPR/MLP1-2_dom"/>
</dbReference>
<evidence type="ECO:0000256" key="1">
    <source>
        <dbReference type="ARBA" id="ARBA00004123"/>
    </source>
</evidence>
<proteinExistence type="predicted"/>
<feature type="coiled-coil region" evidence="4">
    <location>
        <begin position="100"/>
        <end position="155"/>
    </location>
</feature>
<evidence type="ECO:0000256" key="4">
    <source>
        <dbReference type="SAM" id="Coils"/>
    </source>
</evidence>
<feature type="region of interest" description="Disordered" evidence="5">
    <location>
        <begin position="1"/>
        <end position="22"/>
    </location>
</feature>
<dbReference type="EMBL" id="MU167230">
    <property type="protein sequence ID" value="KAG0149112.1"/>
    <property type="molecule type" value="Genomic_DNA"/>
</dbReference>
<keyword evidence="3" id="KW-0539">Nucleus</keyword>
<feature type="coiled-coil region" evidence="4">
    <location>
        <begin position="294"/>
        <end position="335"/>
    </location>
</feature>
<feature type="coiled-coil region" evidence="4">
    <location>
        <begin position="605"/>
        <end position="646"/>
    </location>
</feature>
<dbReference type="Pfam" id="PF07926">
    <property type="entry name" value="TPR_MLP1_2"/>
    <property type="match status" value="1"/>
</dbReference>
<feature type="domain" description="NUA/TPR/MLP1-2-like" evidence="7">
    <location>
        <begin position="484"/>
        <end position="586"/>
    </location>
</feature>
<feature type="coiled-coil region" evidence="4">
    <location>
        <begin position="1751"/>
        <end position="1778"/>
    </location>
</feature>
<evidence type="ECO:0008006" key="10">
    <source>
        <dbReference type="Google" id="ProtNLM"/>
    </source>
</evidence>
<dbReference type="OrthoDB" id="343070at2759"/>
<dbReference type="GO" id="GO:0006406">
    <property type="term" value="P:mRNA export from nucleus"/>
    <property type="evidence" value="ECO:0007669"/>
    <property type="project" value="TreeGrafter"/>
</dbReference>
<dbReference type="PANTHER" id="PTHR18898">
    <property type="entry name" value="NUCLEOPROTEIN TPR-RELATED"/>
    <property type="match status" value="1"/>
</dbReference>
<dbReference type="GO" id="GO:0006606">
    <property type="term" value="P:protein import into nucleus"/>
    <property type="evidence" value="ECO:0007669"/>
    <property type="project" value="InterPro"/>
</dbReference>